<proteinExistence type="inferred from homology"/>
<dbReference type="SUPFAM" id="SSF53098">
    <property type="entry name" value="Ribonuclease H-like"/>
    <property type="match status" value="1"/>
</dbReference>
<dbReference type="InterPro" id="IPR001012">
    <property type="entry name" value="UBX_dom"/>
</dbReference>
<dbReference type="SUPFAM" id="SSF56219">
    <property type="entry name" value="DNase I-like"/>
    <property type="match status" value="1"/>
</dbReference>
<evidence type="ECO:0000256" key="6">
    <source>
        <dbReference type="ARBA" id="ARBA00022759"/>
    </source>
</evidence>
<feature type="transmembrane region" description="Helical" evidence="9">
    <location>
        <begin position="652"/>
        <end position="674"/>
    </location>
</feature>
<keyword evidence="7" id="KW-0378">Hydrolase</keyword>
<organism evidence="12 13">
    <name type="scientific">Polarella glacialis</name>
    <name type="common">Dinoflagellate</name>
    <dbReference type="NCBI Taxonomy" id="89957"/>
    <lineage>
        <taxon>Eukaryota</taxon>
        <taxon>Sar</taxon>
        <taxon>Alveolata</taxon>
        <taxon>Dinophyceae</taxon>
        <taxon>Suessiales</taxon>
        <taxon>Suessiaceae</taxon>
        <taxon>Polarella</taxon>
    </lineage>
</organism>
<evidence type="ECO:0000313" key="12">
    <source>
        <dbReference type="EMBL" id="CAE8619916.1"/>
    </source>
</evidence>
<dbReference type="InterPro" id="IPR012337">
    <property type="entry name" value="RNaseH-like_sf"/>
</dbReference>
<feature type="transmembrane region" description="Helical" evidence="9">
    <location>
        <begin position="498"/>
        <end position="516"/>
    </location>
</feature>
<dbReference type="InterPro" id="IPR002156">
    <property type="entry name" value="RNaseH_domain"/>
</dbReference>
<feature type="compositionally biased region" description="Low complexity" evidence="8">
    <location>
        <begin position="3103"/>
        <end position="3150"/>
    </location>
</feature>
<keyword evidence="9" id="KW-0812">Transmembrane</keyword>
<dbReference type="Pfam" id="PF00075">
    <property type="entry name" value="RNase_H"/>
    <property type="match status" value="1"/>
</dbReference>
<feature type="region of interest" description="Disordered" evidence="8">
    <location>
        <begin position="3247"/>
        <end position="3382"/>
    </location>
</feature>
<feature type="compositionally biased region" description="Acidic residues" evidence="8">
    <location>
        <begin position="2674"/>
        <end position="2686"/>
    </location>
</feature>
<feature type="compositionally biased region" description="Low complexity" evidence="8">
    <location>
        <begin position="3259"/>
        <end position="3270"/>
    </location>
</feature>
<evidence type="ECO:0000256" key="8">
    <source>
        <dbReference type="SAM" id="MobiDB-lite"/>
    </source>
</evidence>
<dbReference type="PROSITE" id="PS50033">
    <property type="entry name" value="UBX"/>
    <property type="match status" value="1"/>
</dbReference>
<feature type="region of interest" description="Disordered" evidence="8">
    <location>
        <begin position="2663"/>
        <end position="2706"/>
    </location>
</feature>
<keyword evidence="13" id="KW-1185">Reference proteome</keyword>
<keyword evidence="9" id="KW-0472">Membrane</keyword>
<dbReference type="InterPro" id="IPR029071">
    <property type="entry name" value="Ubiquitin-like_domsf"/>
</dbReference>
<feature type="transmembrane region" description="Helical" evidence="9">
    <location>
        <begin position="390"/>
        <end position="412"/>
    </location>
</feature>
<evidence type="ECO:0000259" key="11">
    <source>
        <dbReference type="PROSITE" id="PS50879"/>
    </source>
</evidence>
<protein>
    <recommendedName>
        <fullName evidence="3">ribonuclease H</fullName>
        <ecNumber evidence="3">3.1.26.4</ecNumber>
    </recommendedName>
</protein>
<dbReference type="PROSITE" id="PS50879">
    <property type="entry name" value="RNASE_H_1"/>
    <property type="match status" value="1"/>
</dbReference>
<feature type="transmembrane region" description="Helical" evidence="9">
    <location>
        <begin position="591"/>
        <end position="616"/>
    </location>
</feature>
<gene>
    <name evidence="12" type="ORF">PGLA1383_LOCUS37491</name>
</gene>
<dbReference type="InterPro" id="IPR000477">
    <property type="entry name" value="RT_dom"/>
</dbReference>
<evidence type="ECO:0000256" key="7">
    <source>
        <dbReference type="ARBA" id="ARBA00022801"/>
    </source>
</evidence>
<dbReference type="InterPro" id="IPR036397">
    <property type="entry name" value="RNaseH_sf"/>
</dbReference>
<evidence type="ECO:0000256" key="4">
    <source>
        <dbReference type="ARBA" id="ARBA00022722"/>
    </source>
</evidence>
<dbReference type="InterPro" id="IPR005135">
    <property type="entry name" value="Endo/exonuclease/phosphatase"/>
</dbReference>
<name>A0A813G6M9_POLGL</name>
<dbReference type="CDD" id="cd09280">
    <property type="entry name" value="RNase_HI_eukaryote_like"/>
    <property type="match status" value="1"/>
</dbReference>
<feature type="compositionally biased region" description="Polar residues" evidence="8">
    <location>
        <begin position="3092"/>
        <end position="3102"/>
    </location>
</feature>
<sequence length="3382" mass="370871">MSNEVPSPVVGDKRGREPGGTPGAHGRAREEVPQDIPGLFEAMKRMFSGVHDEMRDVKRMAEEARDDAASAKQAAVDARLGMCKVEGDMEMLKQDVERLKKAEVDFPKLGGGLGGKGTGKGWTKWGGAGASAGTGKGQGGKGGASWERKQRTLKFAGFATDTRRDEIKDMITSSLGGALGEGVNFDDVVEDVFTFSPKDNMGFARFKEEEVMWRYMKERAGDHKFLFRGGTIYVNVDNKMGEDALREKAVRKVVRAIIESSGGDGAAVKKTMDTNYRRGIVWWKDERIAEWSGEAGMTLKGDGLQASGSVLVFVFVDLGSATAAVAASVQILLLCRNLADIVYKQSFVQVALFFLAGNWAGIVEKQSFVHVACFFFLGGNLVNFVETQSLVYVTLLFFNGNLAGIVESQSFVQVARFLFNGNLADIVEKQQSFVQVALFFFFLFNGNLADIVEKQSFVQVAFFFFFNGNLADIVEKLSFVALFFFFNGNLAGIVEKQSFVQAALFFLFNGNLAGIVEEQTLIQVLFFFNGNWAVIVEKQSFVQVALFLFSGNLAGMVEKQQSFVQVALFFFFLFNGNLADIVEKQSFVQVAFFFFFNGNLADIVEKLSFVALFFFFNGNLAGIVEKQSFVQAALFFLFNGNLAGIVEEQTLIQVLFFFNGNWAVIVALFFFFLFNGNLADIVEKQSFVQVAFFFFFNGNLADIVEKLSFVALFFFFNGNLAGIVEKQSFVQAALFFLFNGNLAGIVEEQTLIQVAFFFLFDGNLVDIVEKQSVIQVAFFFFFNGNLAGIVEKQSFVHVALFLFSGNWADIVGKQSFVQVALFLLNGNLAGIVEKQSFVQVALFFLAGNSAGIVEQQSVIQVVLFFLFGGNLAGIVGKQILVQVLFFFNGNWADSVEKQSFVQVALFFFSGNLAGIVEKQSFVQVAFFLFNGNLAGIVEKQSFVQVVFFFLFGGNLADIAEKQSFKQSFVEVALFLLSGNLAIVEKQSFVQVVPFFFKGNLAGIVEKQSVIQVAFFFLFDGNLAGIVEKQTLVQVLFFFNGNWADIVEKQSFVQVALFFFSGNLAGIVEKQSFVQVAFFFLFDGNLVDIVETQSFVQVALFFFNGNLAGIMEKQSFVQVAFFFIFNGNLADIVEKQSLVQVVFFLFNGNLAGIVEKQSFVKVAFFLVNGNLAGIVEKQSFVQVAFFFLFGGNLADIVEKQSFVQAALFFFFSGNWAGIVEKQSVIQVAFFVLFNGSLADNLEKQFDVQVTLLLFSGSSIRCVRIVMWQVGFIGIRVGDAPHPGPWQGVIGIIFVLLNVVLVSPRACLGQMLIMMATIVLCLLELDQHVLLPRDQSTLGEHSAPCPREASNPGPEEIAGDVSWRVLSTNITSMESQFASLTGLEADIMAVQETRLNEFGQKHFAHELVSAGWQPFWGKPQPPQSRRKPTQSAWNARHGGVAVLVRQGIAAQLGPVDTDLRRKLWDSNRWVHVAVAMGDGRQVLHVMCLYGFSRAEHDADTMRLNEHLIADVLAAAAELGNVPIMLLGDFNVQPDRSAMLQSAFASGRWVDAAAKTDRVVRPRAFPVATWSKWEAEVEIEAAVDILLASWARWNDLVATDAVEGLWELWCADAETYLLHRSGLSTSSSQKAFTGRGRCKNPTPATASAMQTSADTGALVFAQRRWHKLHRQCVELVRQIDYLSSAGAGCWPQELSRLWANIRKNGLVGDPALLAILQMGRPDLQNASNLAAGILRCLREASNQQRAGRIEAWEQWLNDSWAKGGRAVHQWCRNALPPAAQLFQRSDGTLTANAIEIDVLLQNAWGPVFRMYENVPEPAWEPFYERFGEFVREHPMQVGTLTGARLQEVLSRMRSGQAGGMEGWRVAELKALPLPLLDRLAELFALIEKTGRWPKSLERALVTLIPKGEGCCPEQMRPITVMSAIYRIWAATRLQDVTAWQEKWASESQHGYRPQHGAEDVYWSLALRIDRICAPVRTMYSNLRRRFRINGSVGDEFRTTNGILQGCPLSVLFLNALVAIWCKAIDKEVPLASPSAFADDTGVTASSRKEVQQAVSITEEFAELTGQQLNQKKSVSFSTSARRVRKLRLKSSTIPITTSWKSVGAHLCTNRGRQDSNHETKVQQACKTADRIRWLPLHFEARSSLACSLVVSGALFGCSVARPSRKQLSKLRTASLNCIWGSRHRRRCAEIVFTLFAPGHRADPEHACTYNTMRMMRRMLARRDDLHDLFRQVWTCADGQPRQDTGPVACIAAAASDLNWTWPDPLNFVLDDGSTISPLQVVRDGVRRAAWRRAAARREDMHGIEDGIDREMTLALLRSSSLPPYEKSVLRSILAGSVWTQDRLSRAGMVQAATCPYCDAGAAEDHEHMWWHCPAWEGIRQLHSVAEHADVPSWPACLAKCGILPEKMSLTPVIDLTSDQFDDARDSSRADALVKPLSKLFQNSESQSRPNFGKHPLMLRQPETASTDVSICDGRVVVHTDGASRNNQHKTLRRAGVGAFWGKRNPLNVSEPLVGPNQTNNRAELVAAIRVLELDSRPLNIRTDSQYVYLGCTKRLAAWSANEWRSGRREISNRDLWQKMQLLLERRETGSVLFTKVKAHASHVDVRRGCVLAEDKFGNDQADALAVAGAAIHPVDNAARSNAVRRMLVIRSTQRMMIEIVLERASRAKSRRQQQADDQAEEAEDQDDEEGRAVQRQPQLSDGQPLGRASFGADRVAEAKSRETYFQPGQYKTYKHEMSYSPSAMTFSIMDKEKAWESLLRGPSSVELLTDPATVSHARQLQLASCIEPQVFSPLAGAISFADAQCIGLSVSNLCCRGNFAAKRLTCAASLREREAAAAALAAASGPALPSAEEVARFGDGSSGLELCFRMPNGKQLRRRFSPELLVADLKTFLCSLATDAEAPWRPAPGSSSSSLQLVCAFPRRGLQDDELVSAIGDRAVVQVTEEKFETDAEDAVVSTAAVLYPAVLEAKIANASEEPEVIAESAVPPSFVELLGAAEVSASRRRRPGSPSLGSVSRGGLGQDVVEDEGLAGLPESELRGLALSLGLSAADVARALDSSELVALIARQQVRVSKFSLGARQRRTASMPAVAAPQSRSLVQRSAANSNSNNSISGNINNNNSSTNNNSNSRTAVGSGTGSSSSGRRAAGSAGSLERPARALAAVANNNNNNNNNDNKNNNNNNNSNGNNNSNHNNNNNNAAPLSRRDAGGFLQGVGCPLSEAQLAPMGLTPELFLDLPPDTREAIIAAAGPPVDASPPSYRNSSNNNHNNSNSTPQQQPLASTGAATRSAETVPRRSVGLPQQAVASRSTASSRPGSRGEQTPSLGRRSLSASPLLPAAGVSRTSSPSPSPSPVSLPLRLQRPLASGGVARSASREAPRGAAVAS</sequence>
<evidence type="ECO:0000256" key="2">
    <source>
        <dbReference type="ARBA" id="ARBA00005300"/>
    </source>
</evidence>
<evidence type="ECO:0000256" key="9">
    <source>
        <dbReference type="SAM" id="Phobius"/>
    </source>
</evidence>
<dbReference type="GO" id="GO:0003676">
    <property type="term" value="F:nucleic acid binding"/>
    <property type="evidence" value="ECO:0007669"/>
    <property type="project" value="InterPro"/>
</dbReference>
<feature type="transmembrane region" description="Helical" evidence="9">
    <location>
        <begin position="368"/>
        <end position="385"/>
    </location>
</feature>
<dbReference type="Pfam" id="PF03372">
    <property type="entry name" value="Exo_endo_phos"/>
    <property type="match status" value="1"/>
</dbReference>
<evidence type="ECO:0000313" key="13">
    <source>
        <dbReference type="Proteomes" id="UP000654075"/>
    </source>
</evidence>
<dbReference type="EC" id="3.1.26.4" evidence="3"/>
<comment type="similarity">
    <text evidence="2">Belongs to the RNase H family.</text>
</comment>
<dbReference type="InterPro" id="IPR036691">
    <property type="entry name" value="Endo/exonu/phosph_ase_sf"/>
</dbReference>
<dbReference type="Proteomes" id="UP000654075">
    <property type="component" value="Unassembled WGS sequence"/>
</dbReference>
<dbReference type="SUPFAM" id="SSF54236">
    <property type="entry name" value="Ubiquitin-like"/>
    <property type="match status" value="1"/>
</dbReference>
<dbReference type="GO" id="GO:0046872">
    <property type="term" value="F:metal ion binding"/>
    <property type="evidence" value="ECO:0007669"/>
    <property type="project" value="UniProtKB-KW"/>
</dbReference>
<feature type="region of interest" description="Disordered" evidence="8">
    <location>
        <begin position="3077"/>
        <end position="3204"/>
    </location>
</feature>
<accession>A0A813G6M9</accession>
<feature type="domain" description="UBX" evidence="10">
    <location>
        <begin position="2856"/>
        <end position="2934"/>
    </location>
</feature>
<dbReference type="PANTHER" id="PTHR10642:SF26">
    <property type="entry name" value="RIBONUCLEASE H1"/>
    <property type="match status" value="1"/>
</dbReference>
<dbReference type="GO" id="GO:0004523">
    <property type="term" value="F:RNA-DNA hybrid ribonuclease activity"/>
    <property type="evidence" value="ECO:0007669"/>
    <property type="project" value="UniProtKB-EC"/>
</dbReference>
<dbReference type="PANTHER" id="PTHR10642">
    <property type="entry name" value="RIBONUCLEASE H1"/>
    <property type="match status" value="1"/>
</dbReference>
<evidence type="ECO:0000259" key="10">
    <source>
        <dbReference type="PROSITE" id="PS50033"/>
    </source>
</evidence>
<reference evidence="12" key="1">
    <citation type="submission" date="2021-02" db="EMBL/GenBank/DDBJ databases">
        <authorList>
            <person name="Dougan E. K."/>
            <person name="Rhodes N."/>
            <person name="Thang M."/>
            <person name="Chan C."/>
        </authorList>
    </citation>
    <scope>NUCLEOTIDE SEQUENCE</scope>
</reference>
<dbReference type="Pfam" id="PF00789">
    <property type="entry name" value="UBX"/>
    <property type="match status" value="1"/>
</dbReference>
<feature type="domain" description="RNase H type-1" evidence="11">
    <location>
        <begin position="2468"/>
        <end position="2627"/>
    </location>
</feature>
<keyword evidence="6" id="KW-0255">Endonuclease</keyword>
<feature type="compositionally biased region" description="Polar residues" evidence="8">
    <location>
        <begin position="3301"/>
        <end position="3321"/>
    </location>
</feature>
<dbReference type="GO" id="GO:0043137">
    <property type="term" value="P:DNA replication, removal of RNA primer"/>
    <property type="evidence" value="ECO:0007669"/>
    <property type="project" value="TreeGrafter"/>
</dbReference>
<feature type="compositionally biased region" description="Low complexity" evidence="8">
    <location>
        <begin position="3352"/>
        <end position="3361"/>
    </location>
</feature>
<comment type="catalytic activity">
    <reaction evidence="1">
        <text>Endonucleolytic cleavage to 5'-phosphomonoester.</text>
        <dbReference type="EC" id="3.1.26.4"/>
    </reaction>
</comment>
<evidence type="ECO:0000256" key="1">
    <source>
        <dbReference type="ARBA" id="ARBA00000077"/>
    </source>
</evidence>
<feature type="transmembrane region" description="Helical" evidence="9">
    <location>
        <begin position="346"/>
        <end position="362"/>
    </location>
</feature>
<feature type="transmembrane region" description="Helical" evidence="9">
    <location>
        <begin position="628"/>
        <end position="646"/>
    </location>
</feature>
<feature type="compositionally biased region" description="Polar residues" evidence="8">
    <location>
        <begin position="3271"/>
        <end position="3287"/>
    </location>
</feature>
<feature type="transmembrane region" description="Helical" evidence="9">
    <location>
        <begin position="310"/>
        <end position="334"/>
    </location>
</feature>
<keyword evidence="9" id="KW-1133">Transmembrane helix</keyword>
<feature type="transmembrane region" description="Helical" evidence="9">
    <location>
        <begin position="432"/>
        <end position="449"/>
    </location>
</feature>
<dbReference type="Gene3D" id="3.60.10.10">
    <property type="entry name" value="Endonuclease/exonuclease/phosphatase"/>
    <property type="match status" value="1"/>
</dbReference>
<dbReference type="Gene3D" id="3.30.420.10">
    <property type="entry name" value="Ribonuclease H-like superfamily/Ribonuclease H"/>
    <property type="match status" value="1"/>
</dbReference>
<dbReference type="Pfam" id="PF00078">
    <property type="entry name" value="RVT_1"/>
    <property type="match status" value="1"/>
</dbReference>
<dbReference type="InterPro" id="IPR050092">
    <property type="entry name" value="RNase_H"/>
</dbReference>
<comment type="caution">
    <text evidence="12">The sequence shown here is derived from an EMBL/GenBank/DDBJ whole genome shotgun (WGS) entry which is preliminary data.</text>
</comment>
<feature type="transmembrane region" description="Helical" evidence="9">
    <location>
        <begin position="562"/>
        <end position="579"/>
    </location>
</feature>
<feature type="region of interest" description="Disordered" evidence="8">
    <location>
        <begin position="1"/>
        <end position="34"/>
    </location>
</feature>
<feature type="compositionally biased region" description="Low complexity" evidence="8">
    <location>
        <begin position="3163"/>
        <end position="3196"/>
    </location>
</feature>
<dbReference type="Gene3D" id="3.10.20.90">
    <property type="entry name" value="Phosphatidylinositol 3-kinase Catalytic Subunit, Chain A, domain 1"/>
    <property type="match status" value="1"/>
</dbReference>
<dbReference type="EMBL" id="CAJNNV010027256">
    <property type="protein sequence ID" value="CAE8619916.1"/>
    <property type="molecule type" value="Genomic_DNA"/>
</dbReference>
<keyword evidence="4" id="KW-0540">Nuclease</keyword>
<feature type="transmembrane region" description="Helical" evidence="9">
    <location>
        <begin position="461"/>
        <end position="486"/>
    </location>
</feature>
<feature type="non-terminal residue" evidence="12">
    <location>
        <position position="1"/>
    </location>
</feature>
<evidence type="ECO:0000256" key="5">
    <source>
        <dbReference type="ARBA" id="ARBA00022723"/>
    </source>
</evidence>
<keyword evidence="5" id="KW-0479">Metal-binding</keyword>
<evidence type="ECO:0000256" key="3">
    <source>
        <dbReference type="ARBA" id="ARBA00012180"/>
    </source>
</evidence>